<dbReference type="RefSeq" id="WP_015731938.1">
    <property type="nucleotide sequence ID" value="NZ_UHJL01000003.1"/>
</dbReference>
<feature type="transmembrane region" description="Helical" evidence="1">
    <location>
        <begin position="118"/>
        <end position="138"/>
    </location>
</feature>
<feature type="transmembrane region" description="Helical" evidence="1">
    <location>
        <begin position="209"/>
        <end position="230"/>
    </location>
</feature>
<feature type="transmembrane region" description="Helical" evidence="1">
    <location>
        <begin position="265"/>
        <end position="284"/>
    </location>
</feature>
<keyword evidence="1" id="KW-1133">Transmembrane helix</keyword>
<feature type="transmembrane region" description="Helical" evidence="1">
    <location>
        <begin position="184"/>
        <end position="202"/>
    </location>
</feature>
<feature type="transmembrane region" description="Helical" evidence="1">
    <location>
        <begin position="427"/>
        <end position="451"/>
    </location>
</feature>
<evidence type="ECO:0000313" key="3">
    <source>
        <dbReference type="Proteomes" id="UP000255423"/>
    </source>
</evidence>
<keyword evidence="1" id="KW-0472">Membrane</keyword>
<dbReference type="Pfam" id="PF07556">
    <property type="entry name" value="DUF1538"/>
    <property type="match status" value="2"/>
</dbReference>
<dbReference type="EMBL" id="UHJL01000003">
    <property type="protein sequence ID" value="SUQ24794.1"/>
    <property type="molecule type" value="Genomic_DNA"/>
</dbReference>
<evidence type="ECO:0008006" key="4">
    <source>
        <dbReference type="Google" id="ProtNLM"/>
    </source>
</evidence>
<name>A0A380S7B2_FIBSU</name>
<feature type="transmembrane region" description="Helical" evidence="1">
    <location>
        <begin position="457"/>
        <end position="489"/>
    </location>
</feature>
<protein>
    <recommendedName>
        <fullName evidence="4">DUF1538 domain-containing protein</fullName>
    </recommendedName>
</protein>
<feature type="transmembrane region" description="Helical" evidence="1">
    <location>
        <begin position="296"/>
        <end position="321"/>
    </location>
</feature>
<feature type="transmembrane region" description="Helical" evidence="1">
    <location>
        <begin position="12"/>
        <end position="34"/>
    </location>
</feature>
<feature type="transmembrane region" description="Helical" evidence="1">
    <location>
        <begin position="40"/>
        <end position="60"/>
    </location>
</feature>
<evidence type="ECO:0000313" key="2">
    <source>
        <dbReference type="EMBL" id="SUQ24794.1"/>
    </source>
</evidence>
<dbReference type="Proteomes" id="UP000255423">
    <property type="component" value="Unassembled WGS sequence"/>
</dbReference>
<proteinExistence type="predicted"/>
<gene>
    <name evidence="2" type="ORF">SAMN05661053_2208</name>
</gene>
<reference evidence="2 3" key="1">
    <citation type="submission" date="2017-08" db="EMBL/GenBank/DDBJ databases">
        <authorList>
            <person name="de Groot N.N."/>
        </authorList>
    </citation>
    <scope>NUCLEOTIDE SEQUENCE [LARGE SCALE GENOMIC DNA]</scope>
    <source>
        <strain evidence="2 3">HM2</strain>
    </source>
</reference>
<accession>A0A380S7B2</accession>
<feature type="transmembrane region" description="Helical" evidence="1">
    <location>
        <begin position="145"/>
        <end position="164"/>
    </location>
</feature>
<feature type="transmembrane region" description="Helical" evidence="1">
    <location>
        <begin position="397"/>
        <end position="415"/>
    </location>
</feature>
<feature type="transmembrane region" description="Helical" evidence="1">
    <location>
        <begin position="81"/>
        <end position="98"/>
    </location>
</feature>
<dbReference type="AlphaFoldDB" id="A0A380S7B2"/>
<evidence type="ECO:0000256" key="1">
    <source>
        <dbReference type="SAM" id="Phobius"/>
    </source>
</evidence>
<feature type="transmembrane region" description="Helical" evidence="1">
    <location>
        <begin position="333"/>
        <end position="352"/>
    </location>
</feature>
<dbReference type="OMA" id="ITIGVHR"/>
<keyword evidence="1" id="KW-0812">Transmembrane</keyword>
<dbReference type="InterPro" id="IPR011435">
    <property type="entry name" value="UmpAB"/>
</dbReference>
<organism evidence="2 3">
    <name type="scientific">Fibrobacter succinogenes</name>
    <name type="common">Bacteroides succinogenes</name>
    <dbReference type="NCBI Taxonomy" id="833"/>
    <lineage>
        <taxon>Bacteria</taxon>
        <taxon>Pseudomonadati</taxon>
        <taxon>Fibrobacterota</taxon>
        <taxon>Fibrobacteria</taxon>
        <taxon>Fibrobacterales</taxon>
        <taxon>Fibrobacteraceae</taxon>
        <taxon>Fibrobacter</taxon>
    </lineage>
</organism>
<feature type="transmembrane region" description="Helical" evidence="1">
    <location>
        <begin position="373"/>
        <end position="391"/>
    </location>
</feature>
<sequence length="510" mass="54307">MQKILFEKLKEAFASVLPITLIVLVVSHTPLVTFSLKEQIVFTVSAIFLIIGIGLFNLGADLAMTPMGAYVGSGLTKSRRLLLLVSVCFVMGVLITVAEPDLSVLAEQVKNAVRPILLISTIGVGVGIFLLLAILKIVFKKDLSLIIIFFYMVLFMLGMLMVSVGRNAFVPLAFDSGGVTTGPITVPFIMALGVGVAGAIGGKHASENSFGLIALCSVGPILALMGLVVFSKGDLTYELSTAAYSVDASLGEHFLPTVMVIAREVLVALGLIVVFFCALQWTVLKLPMVKLVQVGVGILYTFFGLVIFLTAVTVGFLPIGFEIGCELAKRPHALVAAGFIIGMVVVLAEPAVHVLNKQVEEVTGGLVTKRSMLIALSVGVGISIGLSMLRIIIGFPIIYYLLPGYFISLGLSFFVPKLYTAIAFDSGGVASGPLTSSFILPLAIGACSVIHDGGDSILNYAFGIVAMVAMTPLITIQVLGFKAIVARLWRNRIMMRRLQDADDEQIIDFV</sequence>